<feature type="transmembrane region" description="Helical" evidence="1">
    <location>
        <begin position="231"/>
        <end position="253"/>
    </location>
</feature>
<evidence type="ECO:0000313" key="4">
    <source>
        <dbReference type="Proteomes" id="UP000053558"/>
    </source>
</evidence>
<dbReference type="Pfam" id="PF20151">
    <property type="entry name" value="DUF6533"/>
    <property type="match status" value="1"/>
</dbReference>
<proteinExistence type="predicted"/>
<feature type="transmembrane region" description="Helical" evidence="1">
    <location>
        <begin position="137"/>
        <end position="162"/>
    </location>
</feature>
<dbReference type="KEGG" id="cput:CONPUDRAFT_77734"/>
<dbReference type="InterPro" id="IPR045340">
    <property type="entry name" value="DUF6533"/>
</dbReference>
<keyword evidence="1" id="KW-0472">Membrane</keyword>
<evidence type="ECO:0000259" key="2">
    <source>
        <dbReference type="Pfam" id="PF20151"/>
    </source>
</evidence>
<feature type="transmembrane region" description="Helical" evidence="1">
    <location>
        <begin position="99"/>
        <end position="117"/>
    </location>
</feature>
<protein>
    <recommendedName>
        <fullName evidence="2">DUF6533 domain-containing protein</fullName>
    </recommendedName>
</protein>
<dbReference type="Proteomes" id="UP000053558">
    <property type="component" value="Unassembled WGS sequence"/>
</dbReference>
<dbReference type="GeneID" id="19209652"/>
<feature type="transmembrane region" description="Helical" evidence="1">
    <location>
        <begin position="182"/>
        <end position="205"/>
    </location>
</feature>
<sequence>MNGNLILTAALEVDGVNVKDLDNMLKAALAVLYAWDTLITFSDEVDLIWRSGIKLPKVLYFVNRYFALVFGVAINAHETPETLVIHVDTIELANFRNSCHAWTGLTTMAVFVVWFNGEGKRHVDRLPPRIANSSTKAVILCHINAIFHHLFALVGNVAYVVLNKAPVELLGICIREPVAVSFLTPTYVSIPMLVLDIVFMTLIGYKTITYYAQSVNKKWAGAALMKTLEPYVFFVAQSVLFSFFAMAINRLVLGMNKVNMQQLRGDQTTGVTESSVVFALDAPSGV</sequence>
<feature type="domain" description="DUF6533" evidence="2">
    <location>
        <begin position="27"/>
        <end position="69"/>
    </location>
</feature>
<keyword evidence="1" id="KW-0812">Transmembrane</keyword>
<name>A0A5M3M7R5_CONPW</name>
<reference evidence="4" key="1">
    <citation type="journal article" date="2012" name="Science">
        <title>The Paleozoic origin of enzymatic lignin decomposition reconstructed from 31 fungal genomes.</title>
        <authorList>
            <person name="Floudas D."/>
            <person name="Binder M."/>
            <person name="Riley R."/>
            <person name="Barry K."/>
            <person name="Blanchette R.A."/>
            <person name="Henrissat B."/>
            <person name="Martinez A.T."/>
            <person name="Otillar R."/>
            <person name="Spatafora J.W."/>
            <person name="Yadav J.S."/>
            <person name="Aerts A."/>
            <person name="Benoit I."/>
            <person name="Boyd A."/>
            <person name="Carlson A."/>
            <person name="Copeland A."/>
            <person name="Coutinho P.M."/>
            <person name="de Vries R.P."/>
            <person name="Ferreira P."/>
            <person name="Findley K."/>
            <person name="Foster B."/>
            <person name="Gaskell J."/>
            <person name="Glotzer D."/>
            <person name="Gorecki P."/>
            <person name="Heitman J."/>
            <person name="Hesse C."/>
            <person name="Hori C."/>
            <person name="Igarashi K."/>
            <person name="Jurgens J.A."/>
            <person name="Kallen N."/>
            <person name="Kersten P."/>
            <person name="Kohler A."/>
            <person name="Kuees U."/>
            <person name="Kumar T.K.A."/>
            <person name="Kuo A."/>
            <person name="LaButti K."/>
            <person name="Larrondo L.F."/>
            <person name="Lindquist E."/>
            <person name="Ling A."/>
            <person name="Lombard V."/>
            <person name="Lucas S."/>
            <person name="Lundell T."/>
            <person name="Martin R."/>
            <person name="McLaughlin D.J."/>
            <person name="Morgenstern I."/>
            <person name="Morin E."/>
            <person name="Murat C."/>
            <person name="Nagy L.G."/>
            <person name="Nolan M."/>
            <person name="Ohm R.A."/>
            <person name="Patyshakuliyeva A."/>
            <person name="Rokas A."/>
            <person name="Ruiz-Duenas F.J."/>
            <person name="Sabat G."/>
            <person name="Salamov A."/>
            <person name="Samejima M."/>
            <person name="Schmutz J."/>
            <person name="Slot J.C."/>
            <person name="St John F."/>
            <person name="Stenlid J."/>
            <person name="Sun H."/>
            <person name="Sun S."/>
            <person name="Syed K."/>
            <person name="Tsang A."/>
            <person name="Wiebenga A."/>
            <person name="Young D."/>
            <person name="Pisabarro A."/>
            <person name="Eastwood D.C."/>
            <person name="Martin F."/>
            <person name="Cullen D."/>
            <person name="Grigoriev I.V."/>
            <person name="Hibbett D.S."/>
        </authorList>
    </citation>
    <scope>NUCLEOTIDE SEQUENCE [LARGE SCALE GENOMIC DNA]</scope>
    <source>
        <strain evidence="4">RWD-64-598 SS2</strain>
    </source>
</reference>
<organism evidence="3 4">
    <name type="scientific">Coniophora puteana (strain RWD-64-598)</name>
    <name type="common">Brown rot fungus</name>
    <dbReference type="NCBI Taxonomy" id="741705"/>
    <lineage>
        <taxon>Eukaryota</taxon>
        <taxon>Fungi</taxon>
        <taxon>Dikarya</taxon>
        <taxon>Basidiomycota</taxon>
        <taxon>Agaricomycotina</taxon>
        <taxon>Agaricomycetes</taxon>
        <taxon>Agaricomycetidae</taxon>
        <taxon>Boletales</taxon>
        <taxon>Coniophorineae</taxon>
        <taxon>Coniophoraceae</taxon>
        <taxon>Coniophora</taxon>
    </lineage>
</organism>
<keyword evidence="1" id="KW-1133">Transmembrane helix</keyword>
<accession>A0A5M3M7R5</accession>
<gene>
    <name evidence="3" type="ORF">CONPUDRAFT_77734</name>
</gene>
<comment type="caution">
    <text evidence="3">The sequence shown here is derived from an EMBL/GenBank/DDBJ whole genome shotgun (WGS) entry which is preliminary data.</text>
</comment>
<dbReference type="OrthoDB" id="3256800at2759"/>
<dbReference type="AlphaFoldDB" id="A0A5M3M7R5"/>
<dbReference type="EMBL" id="JH711590">
    <property type="protein sequence ID" value="EIW74946.1"/>
    <property type="molecule type" value="Genomic_DNA"/>
</dbReference>
<keyword evidence="4" id="KW-1185">Reference proteome</keyword>
<dbReference type="RefSeq" id="XP_007775000.1">
    <property type="nucleotide sequence ID" value="XM_007776810.1"/>
</dbReference>
<evidence type="ECO:0000313" key="3">
    <source>
        <dbReference type="EMBL" id="EIW74946.1"/>
    </source>
</evidence>
<evidence type="ECO:0000256" key="1">
    <source>
        <dbReference type="SAM" id="Phobius"/>
    </source>
</evidence>